<dbReference type="KEGG" id="erwi:GN242_06800"/>
<reference evidence="2 3" key="2">
    <citation type="submission" date="2019-12" db="EMBL/GenBank/DDBJ databases">
        <title>Erwinia sp. nov., isolated from droppings of birds in the Qinghai-Tiebt plateau of China.</title>
        <authorList>
            <person name="Ge Y."/>
        </authorList>
    </citation>
    <scope>NUCLEOTIDE SEQUENCE [LARGE SCALE GENOMIC DNA]</scope>
    <source>
        <strain evidence="2 3">J780</strain>
    </source>
</reference>
<dbReference type="Proteomes" id="UP000480164">
    <property type="component" value="Unassembled WGS sequence"/>
</dbReference>
<proteinExistence type="predicted"/>
<organism evidence="2 3">
    <name type="scientific">Erwinia sorbitola</name>
    <dbReference type="NCBI Taxonomy" id="2681984"/>
    <lineage>
        <taxon>Bacteria</taxon>
        <taxon>Pseudomonadati</taxon>
        <taxon>Pseudomonadota</taxon>
        <taxon>Gammaproteobacteria</taxon>
        <taxon>Enterobacterales</taxon>
        <taxon>Erwiniaceae</taxon>
        <taxon>Erwinia</taxon>
    </lineage>
</organism>
<dbReference type="AlphaFoldDB" id="A0A6I6EKW7"/>
<protein>
    <submittedName>
        <fullName evidence="2">Uncharacterized protein</fullName>
    </submittedName>
</protein>
<reference evidence="1 4" key="1">
    <citation type="submission" date="2019-11" db="EMBL/GenBank/DDBJ databases">
        <title>Erwinia sp. nov., isolated from feces of birds in Tibet plateau of China.</title>
        <authorList>
            <person name="Ge Y."/>
        </authorList>
    </citation>
    <scope>NUCLEOTIDE SEQUENCE [LARGE SCALE GENOMIC DNA]</scope>
    <source>
        <strain evidence="1 4">J316</strain>
    </source>
</reference>
<accession>A0A6L6GLI4</accession>
<sequence>MSSVSPVMKNGAILRRYAKVGKPFSNYGEYAVILSTFCTIQQRTGSSAWLQLLHSVTGVFPKMIDEMCGASKIYYVVHGKTCNGSTISTKLIETFQRCLISLLVEGWRFFSQIS</sequence>
<dbReference type="EMBL" id="WLZX01000001">
    <property type="protein sequence ID" value="MTD26488.1"/>
    <property type="molecule type" value="Genomic_DNA"/>
</dbReference>
<evidence type="ECO:0000313" key="4">
    <source>
        <dbReference type="Proteomes" id="UP000480164"/>
    </source>
</evidence>
<dbReference type="Proteomes" id="UP000424752">
    <property type="component" value="Chromosome"/>
</dbReference>
<dbReference type="RefSeq" id="WP_154751726.1">
    <property type="nucleotide sequence ID" value="NZ_CP046509.1"/>
</dbReference>
<dbReference type="EMBL" id="CP046509">
    <property type="protein sequence ID" value="QGU86936.1"/>
    <property type="molecule type" value="Genomic_DNA"/>
</dbReference>
<evidence type="ECO:0000313" key="1">
    <source>
        <dbReference type="EMBL" id="MTD26488.1"/>
    </source>
</evidence>
<name>A0A6I6EKW7_9GAMM</name>
<gene>
    <name evidence="1" type="ORF">GK011_05945</name>
    <name evidence="2" type="ORF">GN242_06800</name>
</gene>
<keyword evidence="4" id="KW-1185">Reference proteome</keyword>
<accession>A0A6I6EKW7</accession>
<evidence type="ECO:0000313" key="3">
    <source>
        <dbReference type="Proteomes" id="UP000424752"/>
    </source>
</evidence>
<evidence type="ECO:0000313" key="2">
    <source>
        <dbReference type="EMBL" id="QGU86936.1"/>
    </source>
</evidence>